<dbReference type="Proteomes" id="UP000327044">
    <property type="component" value="Unassembled WGS sequence"/>
</dbReference>
<proteinExistence type="inferred from homology"/>
<gene>
    <name evidence="7" type="ORF">PPYR_14545</name>
</gene>
<dbReference type="SUPFAM" id="SSF56574">
    <property type="entry name" value="Serpins"/>
    <property type="match status" value="2"/>
</dbReference>
<dbReference type="InterPro" id="IPR036186">
    <property type="entry name" value="Serpin_sf"/>
</dbReference>
<feature type="domain" description="Serpin" evidence="6">
    <location>
        <begin position="36"/>
        <end position="395"/>
    </location>
</feature>
<dbReference type="FunCoup" id="A0A5N4A5H2">
    <property type="interactions" value="35"/>
</dbReference>
<evidence type="ECO:0000256" key="3">
    <source>
        <dbReference type="ARBA" id="ARBA00022900"/>
    </source>
</evidence>
<dbReference type="InterPro" id="IPR023796">
    <property type="entry name" value="Serpin_dom"/>
</dbReference>
<dbReference type="Gene3D" id="2.30.39.10">
    <property type="entry name" value="Alpha-1-antitrypsin, domain 1"/>
    <property type="match status" value="2"/>
</dbReference>
<dbReference type="PROSITE" id="PS00284">
    <property type="entry name" value="SERPIN"/>
    <property type="match status" value="2"/>
</dbReference>
<dbReference type="InterPro" id="IPR023795">
    <property type="entry name" value="Serpin_CS"/>
</dbReference>
<reference evidence="7 8" key="1">
    <citation type="journal article" date="2018" name="Elife">
        <title>Firefly genomes illuminate parallel origins of bioluminescence in beetles.</title>
        <authorList>
            <person name="Fallon T.R."/>
            <person name="Lower S.E."/>
            <person name="Chang C.H."/>
            <person name="Bessho-Uehara M."/>
            <person name="Martin G.J."/>
            <person name="Bewick A.J."/>
            <person name="Behringer M."/>
            <person name="Debat H.J."/>
            <person name="Wong I."/>
            <person name="Day J.C."/>
            <person name="Suvorov A."/>
            <person name="Silva C.J."/>
            <person name="Stanger-Hall K.F."/>
            <person name="Hall D.W."/>
            <person name="Schmitz R.J."/>
            <person name="Nelson D.R."/>
            <person name="Lewis S.M."/>
            <person name="Shigenobu S."/>
            <person name="Bybee S.M."/>
            <person name="Larracuente A.M."/>
            <person name="Oba Y."/>
            <person name="Weng J.K."/>
        </authorList>
    </citation>
    <scope>NUCLEOTIDE SEQUENCE [LARGE SCALE GENOMIC DNA]</scope>
    <source>
        <strain evidence="7">1611_PpyrPB1</strain>
        <tissue evidence="7">Whole body</tissue>
    </source>
</reference>
<accession>A0A5N4A5H2</accession>
<dbReference type="GO" id="GO:0004867">
    <property type="term" value="F:serine-type endopeptidase inhibitor activity"/>
    <property type="evidence" value="ECO:0007669"/>
    <property type="project" value="UniProtKB-KW"/>
</dbReference>
<comment type="similarity">
    <text evidence="1 4">Belongs to the serpin family.</text>
</comment>
<dbReference type="InterPro" id="IPR000215">
    <property type="entry name" value="Serpin_fam"/>
</dbReference>
<dbReference type="PANTHER" id="PTHR11461:SF211">
    <property type="entry name" value="GH10112P-RELATED"/>
    <property type="match status" value="1"/>
</dbReference>
<dbReference type="GO" id="GO:0005615">
    <property type="term" value="C:extracellular space"/>
    <property type="evidence" value="ECO:0007669"/>
    <property type="project" value="InterPro"/>
</dbReference>
<evidence type="ECO:0000259" key="6">
    <source>
        <dbReference type="SMART" id="SM00093"/>
    </source>
</evidence>
<feature type="chain" id="PRO_5024409774" description="Serpin domain-containing protein" evidence="5">
    <location>
        <begin position="19"/>
        <end position="772"/>
    </location>
</feature>
<feature type="signal peptide" evidence="5">
    <location>
        <begin position="1"/>
        <end position="18"/>
    </location>
</feature>
<evidence type="ECO:0000256" key="4">
    <source>
        <dbReference type="RuleBase" id="RU000411"/>
    </source>
</evidence>
<comment type="caution">
    <text evidence="7">The sequence shown here is derived from an EMBL/GenBank/DDBJ whole genome shotgun (WGS) entry which is preliminary data.</text>
</comment>
<dbReference type="EMBL" id="VVIM01000010">
    <property type="protein sequence ID" value="KAB0792586.1"/>
    <property type="molecule type" value="Genomic_DNA"/>
</dbReference>
<evidence type="ECO:0000313" key="7">
    <source>
        <dbReference type="EMBL" id="KAB0792586.1"/>
    </source>
</evidence>
<evidence type="ECO:0000256" key="5">
    <source>
        <dbReference type="SAM" id="SignalP"/>
    </source>
</evidence>
<dbReference type="Gene3D" id="3.30.497.10">
    <property type="entry name" value="Antithrombin, subunit I, domain 2"/>
    <property type="match status" value="2"/>
</dbReference>
<keyword evidence="5" id="KW-0732">Signal</keyword>
<evidence type="ECO:0000256" key="1">
    <source>
        <dbReference type="ARBA" id="ARBA00009500"/>
    </source>
</evidence>
<sequence>MKLFVSCVAFCMIQLVSSEDSPLVQQFATGSVQFTADVYRQLKEINDGDNFLFCPLSALIILGLTQTAARGITAQQLSNGLHLPEDRKTVEQTFQQLLPTLKGNDKYTLTSANKIYVKNGYKINEEYKNIAQNSFGAEIQNINFEEKNAAAAEMNDWVASKTHDKIRDLIDPSTLSKDSRLMLINALYFKGSWRYTFNERNTLKRKFFTKSDNHIEVDMMEATRYFKYHSSSTLDAQFLEIPYQGDDVSMVVVLPNQVEGLSTLENSIEAVLNTKLDWNVEVHLQLPKFKRETKVKLTKILQKLGITDAFEDWADFSGFGEPGQQPIKISDVVQKSVIEVDEKGTVAAAATAVHAVKTYSLIQKPPPKQFIADHPFIYFIKSPAGVMFIGRYWVSSENSPLFQQFATGSVQFTADVYKQLKEINNGDNFLVCPLSALIILGLTQTAARGLTAQQLSNGLHLPEDRKTVEQTFQQLLPTLKGNDKYTLTSANKIYVKNGYKIKEEYKNLAQNSFGAEIQNINFEERTAAAAEINGWVASKSENKIRDLIDPLKLSKSSLLVLINALYFKGSWVYPFYEGATRKQNFFTKSDNHIEIDMMDNTEYFKYHSSSNLDAQFLEIPYKGGDVSMVVVLPNQAEGLSALENSIEAVLNTKLDWNVEVHLQLPKFKRETKVELTKILQNLGITDAFEDWADFSGFAEPGQQSIKISDVVQKSVIEVDEKGTVAAAATAVLTMDTMSFIEKPPPKEFIADHPFIYFIKSPAGVMFIGRYVK</sequence>
<keyword evidence="8" id="KW-1185">Reference proteome</keyword>
<evidence type="ECO:0000256" key="2">
    <source>
        <dbReference type="ARBA" id="ARBA00022690"/>
    </source>
</evidence>
<keyword evidence="2" id="KW-0646">Protease inhibitor</keyword>
<evidence type="ECO:0000313" key="8">
    <source>
        <dbReference type="Proteomes" id="UP000327044"/>
    </source>
</evidence>
<name>A0A5N4A5H2_PHOPY</name>
<dbReference type="InterPro" id="IPR042185">
    <property type="entry name" value="Serpin_sf_2"/>
</dbReference>
<protein>
    <recommendedName>
        <fullName evidence="6">Serpin domain-containing protein</fullName>
    </recommendedName>
</protein>
<dbReference type="InParanoid" id="A0A5N4A5H2"/>
<dbReference type="AlphaFoldDB" id="A0A5N4A5H2"/>
<keyword evidence="3" id="KW-0722">Serine protease inhibitor</keyword>
<feature type="domain" description="Serpin" evidence="6">
    <location>
        <begin position="414"/>
        <end position="772"/>
    </location>
</feature>
<dbReference type="PANTHER" id="PTHR11461">
    <property type="entry name" value="SERINE PROTEASE INHIBITOR, SERPIN"/>
    <property type="match status" value="1"/>
</dbReference>
<dbReference type="SMART" id="SM00093">
    <property type="entry name" value="SERPIN"/>
    <property type="match status" value="2"/>
</dbReference>
<organism evidence="7 8">
    <name type="scientific">Photinus pyralis</name>
    <name type="common">Common eastern firefly</name>
    <name type="synonym">Lampyris pyralis</name>
    <dbReference type="NCBI Taxonomy" id="7054"/>
    <lineage>
        <taxon>Eukaryota</taxon>
        <taxon>Metazoa</taxon>
        <taxon>Ecdysozoa</taxon>
        <taxon>Arthropoda</taxon>
        <taxon>Hexapoda</taxon>
        <taxon>Insecta</taxon>
        <taxon>Pterygota</taxon>
        <taxon>Neoptera</taxon>
        <taxon>Endopterygota</taxon>
        <taxon>Coleoptera</taxon>
        <taxon>Polyphaga</taxon>
        <taxon>Elateriformia</taxon>
        <taxon>Elateroidea</taxon>
        <taxon>Lampyridae</taxon>
        <taxon>Lampyrinae</taxon>
        <taxon>Photinus</taxon>
    </lineage>
</organism>
<dbReference type="Pfam" id="PF00079">
    <property type="entry name" value="Serpin"/>
    <property type="match status" value="2"/>
</dbReference>
<dbReference type="InterPro" id="IPR042178">
    <property type="entry name" value="Serpin_sf_1"/>
</dbReference>